<dbReference type="AlphaFoldDB" id="A0ABD6EUC3"/>
<sequence>MLPPIELHPGPPLSHSINGSVSGRSLDVLSLTSIMECCDSVQNMYEDIWKVKVQVYQTVCEASTKNQLTFPSLRLWKNLFATILQPPRFLGCHGSDNADRGTWKITTSVVVILPGAF</sequence>
<reference evidence="1 2" key="1">
    <citation type="submission" date="2024-08" db="EMBL/GenBank/DDBJ databases">
        <title>Gnathostoma spinigerum genome.</title>
        <authorList>
            <person name="Gonzalez-Bertolin B."/>
            <person name="Monzon S."/>
            <person name="Zaballos A."/>
            <person name="Jimenez P."/>
            <person name="Dekumyoy P."/>
            <person name="Varona S."/>
            <person name="Cuesta I."/>
            <person name="Sumanam S."/>
            <person name="Adisakwattana P."/>
            <person name="Gasser R.B."/>
            <person name="Hernandez-Gonzalez A."/>
            <person name="Young N.D."/>
            <person name="Perteguer M.J."/>
        </authorList>
    </citation>
    <scope>NUCLEOTIDE SEQUENCE [LARGE SCALE GENOMIC DNA]</scope>
    <source>
        <strain evidence="1">AL3</strain>
        <tissue evidence="1">Liver</tissue>
    </source>
</reference>
<comment type="caution">
    <text evidence="1">The sequence shown here is derived from an EMBL/GenBank/DDBJ whole genome shotgun (WGS) entry which is preliminary data.</text>
</comment>
<name>A0ABD6EUC3_9BILA</name>
<gene>
    <name evidence="1" type="ORF">AB6A40_010160</name>
</gene>
<dbReference type="Proteomes" id="UP001608902">
    <property type="component" value="Unassembled WGS sequence"/>
</dbReference>
<organism evidence="1 2">
    <name type="scientific">Gnathostoma spinigerum</name>
    <dbReference type="NCBI Taxonomy" id="75299"/>
    <lineage>
        <taxon>Eukaryota</taxon>
        <taxon>Metazoa</taxon>
        <taxon>Ecdysozoa</taxon>
        <taxon>Nematoda</taxon>
        <taxon>Chromadorea</taxon>
        <taxon>Rhabditida</taxon>
        <taxon>Spirurina</taxon>
        <taxon>Gnathostomatomorpha</taxon>
        <taxon>Gnathostomatoidea</taxon>
        <taxon>Gnathostomatidae</taxon>
        <taxon>Gnathostoma</taxon>
    </lineage>
</organism>
<evidence type="ECO:0000313" key="1">
    <source>
        <dbReference type="EMBL" id="MFH4983451.1"/>
    </source>
</evidence>
<protein>
    <submittedName>
        <fullName evidence="1">Uncharacterized protein</fullName>
    </submittedName>
</protein>
<evidence type="ECO:0000313" key="2">
    <source>
        <dbReference type="Proteomes" id="UP001608902"/>
    </source>
</evidence>
<keyword evidence="2" id="KW-1185">Reference proteome</keyword>
<proteinExistence type="predicted"/>
<accession>A0ABD6EUC3</accession>
<dbReference type="EMBL" id="JBGFUD010012322">
    <property type="protein sequence ID" value="MFH4983451.1"/>
    <property type="molecule type" value="Genomic_DNA"/>
</dbReference>